<evidence type="ECO:0000313" key="3">
    <source>
        <dbReference type="Proteomes" id="UP000194837"/>
    </source>
</evidence>
<dbReference type="EMBL" id="MDJW01000007">
    <property type="protein sequence ID" value="OUE21548.1"/>
    <property type="molecule type" value="Genomic_DNA"/>
</dbReference>
<proteinExistence type="predicted"/>
<feature type="compositionally biased region" description="Basic and acidic residues" evidence="1">
    <location>
        <begin position="26"/>
        <end position="36"/>
    </location>
</feature>
<organism evidence="2 3">
    <name type="scientific">Clavibacter michiganensis</name>
    <dbReference type="NCBI Taxonomy" id="28447"/>
    <lineage>
        <taxon>Bacteria</taxon>
        <taxon>Bacillati</taxon>
        <taxon>Actinomycetota</taxon>
        <taxon>Actinomycetes</taxon>
        <taxon>Micrococcales</taxon>
        <taxon>Microbacteriaceae</taxon>
        <taxon>Clavibacter</taxon>
    </lineage>
</organism>
<sequence length="36" mass="4044">MCPVPMRFPDASPHPHPAADLPCNEYRPEEHPYGLA</sequence>
<reference evidence="2 3" key="1">
    <citation type="submission" date="2016-08" db="EMBL/GenBank/DDBJ databases">
        <title>Genome sequence of Clavibacter michiganensis spp strain CFBP7494.</title>
        <authorList>
            <person name="Thapa S.P."/>
            <person name="Coaker G."/>
            <person name="Jacques M.-A."/>
        </authorList>
    </citation>
    <scope>NUCLEOTIDE SEQUENCE [LARGE SCALE GENOMIC DNA]</scope>
    <source>
        <strain evidence="2">CFBP7494</strain>
    </source>
</reference>
<comment type="caution">
    <text evidence="2">The sequence shown here is derived from an EMBL/GenBank/DDBJ whole genome shotgun (WGS) entry which is preliminary data.</text>
</comment>
<gene>
    <name evidence="2" type="ORF">BFL34_00905</name>
</gene>
<evidence type="ECO:0000256" key="1">
    <source>
        <dbReference type="SAM" id="MobiDB-lite"/>
    </source>
</evidence>
<accession>A0A251YBW1</accession>
<dbReference type="Proteomes" id="UP000194837">
    <property type="component" value="Unassembled WGS sequence"/>
</dbReference>
<name>A0A251YBW1_9MICO</name>
<protein>
    <submittedName>
        <fullName evidence="2">Uncharacterized protein</fullName>
    </submittedName>
</protein>
<dbReference type="AlphaFoldDB" id="A0A251YBW1"/>
<feature type="region of interest" description="Disordered" evidence="1">
    <location>
        <begin position="1"/>
        <end position="36"/>
    </location>
</feature>
<evidence type="ECO:0000313" key="2">
    <source>
        <dbReference type="EMBL" id="OUE21548.1"/>
    </source>
</evidence>